<evidence type="ECO:0000313" key="11">
    <source>
        <dbReference type="EMBL" id="KAK9806509.1"/>
    </source>
</evidence>
<dbReference type="FunFam" id="3.60.150.10:FF:000003">
    <property type="entry name" value="Chorismate synthase"/>
    <property type="match status" value="1"/>
</dbReference>
<reference evidence="11 12" key="1">
    <citation type="journal article" date="2024" name="Nat. Commun.">
        <title>Phylogenomics reveals the evolutionary origins of lichenization in chlorophyte algae.</title>
        <authorList>
            <person name="Puginier C."/>
            <person name="Libourel C."/>
            <person name="Otte J."/>
            <person name="Skaloud P."/>
            <person name="Haon M."/>
            <person name="Grisel S."/>
            <person name="Petersen M."/>
            <person name="Berrin J.G."/>
            <person name="Delaux P.M."/>
            <person name="Dal Grande F."/>
            <person name="Keller J."/>
        </authorList>
    </citation>
    <scope>NUCLEOTIDE SEQUENCE [LARGE SCALE GENOMIC DNA]</scope>
    <source>
        <strain evidence="11 12">SAG 2036</strain>
    </source>
</reference>
<evidence type="ECO:0000256" key="9">
    <source>
        <dbReference type="RuleBase" id="RU000605"/>
    </source>
</evidence>
<dbReference type="GO" id="GO:0010181">
    <property type="term" value="F:FMN binding"/>
    <property type="evidence" value="ECO:0007669"/>
    <property type="project" value="TreeGrafter"/>
</dbReference>
<keyword evidence="12" id="KW-1185">Reference proteome</keyword>
<comment type="cofactor">
    <cofactor evidence="9">
        <name>FMNH2</name>
        <dbReference type="ChEBI" id="CHEBI:57618"/>
    </cofactor>
    <text evidence="9">Reduced FMN (FMNH(2)).</text>
</comment>
<dbReference type="EMBL" id="JALJOQ010000037">
    <property type="protein sequence ID" value="KAK9806509.1"/>
    <property type="molecule type" value="Genomic_DNA"/>
</dbReference>
<accession>A0AAW1PDZ3</accession>
<dbReference type="InterPro" id="IPR000453">
    <property type="entry name" value="Chorismate_synth"/>
</dbReference>
<comment type="catalytic activity">
    <reaction evidence="1 9">
        <text>5-O-(1-carboxyvinyl)-3-phosphoshikimate = chorismate + phosphate</text>
        <dbReference type="Rhea" id="RHEA:21020"/>
        <dbReference type="ChEBI" id="CHEBI:29748"/>
        <dbReference type="ChEBI" id="CHEBI:43474"/>
        <dbReference type="ChEBI" id="CHEBI:57701"/>
        <dbReference type="EC" id="4.2.3.5"/>
    </reaction>
</comment>
<evidence type="ECO:0000313" key="12">
    <source>
        <dbReference type="Proteomes" id="UP001465755"/>
    </source>
</evidence>
<evidence type="ECO:0000256" key="8">
    <source>
        <dbReference type="ARBA" id="ARBA00053861"/>
    </source>
</evidence>
<dbReference type="HAMAP" id="MF_00300">
    <property type="entry name" value="Chorismate_synth"/>
    <property type="match status" value="1"/>
</dbReference>
<dbReference type="AlphaFoldDB" id="A0AAW1PDZ3"/>
<dbReference type="Gene3D" id="3.60.150.10">
    <property type="entry name" value="Chorismate synthase AroC"/>
    <property type="match status" value="1"/>
</dbReference>
<feature type="region of interest" description="Disordered" evidence="10">
    <location>
        <begin position="418"/>
        <end position="443"/>
    </location>
</feature>
<dbReference type="GO" id="GO:0009073">
    <property type="term" value="P:aromatic amino acid family biosynthetic process"/>
    <property type="evidence" value="ECO:0007669"/>
    <property type="project" value="UniProtKB-KW"/>
</dbReference>
<dbReference type="CDD" id="cd07304">
    <property type="entry name" value="Chorismate_synthase"/>
    <property type="match status" value="1"/>
</dbReference>
<evidence type="ECO:0000256" key="5">
    <source>
        <dbReference type="ARBA" id="ARBA00022605"/>
    </source>
</evidence>
<keyword evidence="5 9" id="KW-0028">Amino-acid biosynthesis</keyword>
<dbReference type="SUPFAM" id="SSF103263">
    <property type="entry name" value="Chorismate synthase, AroC"/>
    <property type="match status" value="1"/>
</dbReference>
<comment type="function">
    <text evidence="8">Catalyzes the last common step of the biosynthesis of aromatic amino acids, produced via the shikimic acid pathway.</text>
</comment>
<dbReference type="PROSITE" id="PS00788">
    <property type="entry name" value="CHORISMATE_SYNTHASE_2"/>
    <property type="match status" value="1"/>
</dbReference>
<comment type="pathway">
    <text evidence="2 9">Metabolic intermediate biosynthesis; chorismate biosynthesis; chorismate from D-erythrose 4-phosphate and phosphoenolpyruvate: step 7/7.</text>
</comment>
<comment type="similarity">
    <text evidence="3 9">Belongs to the chorismate synthase family.</text>
</comment>
<dbReference type="PANTHER" id="PTHR21085:SF0">
    <property type="entry name" value="CHORISMATE SYNTHASE"/>
    <property type="match status" value="1"/>
</dbReference>
<organism evidence="11 12">
    <name type="scientific">Symbiochloris irregularis</name>
    <dbReference type="NCBI Taxonomy" id="706552"/>
    <lineage>
        <taxon>Eukaryota</taxon>
        <taxon>Viridiplantae</taxon>
        <taxon>Chlorophyta</taxon>
        <taxon>core chlorophytes</taxon>
        <taxon>Trebouxiophyceae</taxon>
        <taxon>Trebouxiales</taxon>
        <taxon>Trebouxiaceae</taxon>
        <taxon>Symbiochloris</taxon>
    </lineage>
</organism>
<dbReference type="PANTHER" id="PTHR21085">
    <property type="entry name" value="CHORISMATE SYNTHASE"/>
    <property type="match status" value="1"/>
</dbReference>
<name>A0AAW1PDZ3_9CHLO</name>
<dbReference type="GO" id="GO:0009423">
    <property type="term" value="P:chorismate biosynthetic process"/>
    <property type="evidence" value="ECO:0007669"/>
    <property type="project" value="TreeGrafter"/>
</dbReference>
<dbReference type="NCBIfam" id="TIGR00033">
    <property type="entry name" value="aroC"/>
    <property type="match status" value="1"/>
</dbReference>
<dbReference type="NCBIfam" id="NF003793">
    <property type="entry name" value="PRK05382.1"/>
    <property type="match status" value="1"/>
</dbReference>
<gene>
    <name evidence="11" type="ORF">WJX73_005560</name>
</gene>
<proteinExistence type="inferred from homology"/>
<evidence type="ECO:0000256" key="1">
    <source>
        <dbReference type="ARBA" id="ARBA00001852"/>
    </source>
</evidence>
<evidence type="ECO:0000256" key="6">
    <source>
        <dbReference type="ARBA" id="ARBA00023141"/>
    </source>
</evidence>
<dbReference type="InterPro" id="IPR035904">
    <property type="entry name" value="Chorismate_synth_AroC_sf"/>
</dbReference>
<sequence>MLGRSALRTGHSHSNAVVPEASYCKSSRSCSRRSPVAARAIGSSFGTLFRVTTFGESHGKGVGCVVDGVPPRLQISTEDIQADLDRRRPGQSRITTPRSETDTCQIYSGVYDGATVGSPIMIMVPNKDQKSKDYTEMAVAYRPSHADATYDMKYGIRAVAGGGRSSARETIGRVAAGAIAKKLLQRVCGVEVLAYVSEVREVTADVDVASFTLEQVEASQVRCPDETASQRMYEVIDTIRKTGDSCGGIVTCVVRKCPTGLGTPVFDKLEAELAKAIMSLPATKGFELGSGFSGSSMLGSEHNDEFYMQDGEIHTRTNRSGGIQGGLSNGEPIVVRVAFKPTSTIAKRQNTVSREGSDTELLARGRHDPCVVPRAVPMVEAMVALVLADQLLQHYAQCELFPRGDAVSPDVRAALQFSHTGGMNGKGSNGRHQSHQESLAAPT</sequence>
<evidence type="ECO:0000256" key="3">
    <source>
        <dbReference type="ARBA" id="ARBA00008014"/>
    </source>
</evidence>
<dbReference type="InterPro" id="IPR020541">
    <property type="entry name" value="Chorismate_synthase_CS"/>
</dbReference>
<evidence type="ECO:0000256" key="7">
    <source>
        <dbReference type="ARBA" id="ARBA00023239"/>
    </source>
</evidence>
<dbReference type="GO" id="GO:0008652">
    <property type="term" value="P:amino acid biosynthetic process"/>
    <property type="evidence" value="ECO:0007669"/>
    <property type="project" value="UniProtKB-KW"/>
</dbReference>
<comment type="caution">
    <text evidence="11">The sequence shown here is derived from an EMBL/GenBank/DDBJ whole genome shotgun (WGS) entry which is preliminary data.</text>
</comment>
<keyword evidence="6 9" id="KW-0057">Aromatic amino acid biosynthesis</keyword>
<dbReference type="PROSITE" id="PS00789">
    <property type="entry name" value="CHORISMATE_SYNTHASE_3"/>
    <property type="match status" value="1"/>
</dbReference>
<dbReference type="GO" id="GO:0005829">
    <property type="term" value="C:cytosol"/>
    <property type="evidence" value="ECO:0007669"/>
    <property type="project" value="TreeGrafter"/>
</dbReference>
<dbReference type="PROSITE" id="PS00787">
    <property type="entry name" value="CHORISMATE_SYNTHASE_1"/>
    <property type="match status" value="1"/>
</dbReference>
<dbReference type="EC" id="4.2.3.5" evidence="4 9"/>
<evidence type="ECO:0000256" key="10">
    <source>
        <dbReference type="SAM" id="MobiDB-lite"/>
    </source>
</evidence>
<dbReference type="Pfam" id="PF01264">
    <property type="entry name" value="Chorismate_synt"/>
    <property type="match status" value="1"/>
</dbReference>
<dbReference type="GO" id="GO:0004107">
    <property type="term" value="F:chorismate synthase activity"/>
    <property type="evidence" value="ECO:0007669"/>
    <property type="project" value="UniProtKB-EC"/>
</dbReference>
<evidence type="ECO:0000256" key="2">
    <source>
        <dbReference type="ARBA" id="ARBA00005044"/>
    </source>
</evidence>
<dbReference type="Proteomes" id="UP001465755">
    <property type="component" value="Unassembled WGS sequence"/>
</dbReference>
<protein>
    <recommendedName>
        <fullName evidence="4 9">Chorismate synthase</fullName>
        <ecNumber evidence="4 9">4.2.3.5</ecNumber>
    </recommendedName>
</protein>
<evidence type="ECO:0000256" key="4">
    <source>
        <dbReference type="ARBA" id="ARBA00013036"/>
    </source>
</evidence>
<keyword evidence="7 9" id="KW-0456">Lyase</keyword>